<dbReference type="Gene3D" id="1.20.1250.20">
    <property type="entry name" value="MFS general substrate transporter like domains"/>
    <property type="match status" value="1"/>
</dbReference>
<feature type="transmembrane region" description="Helical" evidence="2">
    <location>
        <begin position="191"/>
        <end position="211"/>
    </location>
</feature>
<feature type="transmembrane region" description="Helical" evidence="2">
    <location>
        <begin position="99"/>
        <end position="122"/>
    </location>
</feature>
<feature type="region of interest" description="Disordered" evidence="1">
    <location>
        <begin position="234"/>
        <end position="257"/>
    </location>
</feature>
<name>A0ABP0PH03_9DINO</name>
<keyword evidence="2" id="KW-0472">Membrane</keyword>
<feature type="transmembrane region" description="Helical" evidence="2">
    <location>
        <begin position="42"/>
        <end position="68"/>
    </location>
</feature>
<proteinExistence type="predicted"/>
<keyword evidence="4" id="KW-1185">Reference proteome</keyword>
<organism evidence="3 4">
    <name type="scientific">Durusdinium trenchii</name>
    <dbReference type="NCBI Taxonomy" id="1381693"/>
    <lineage>
        <taxon>Eukaryota</taxon>
        <taxon>Sar</taxon>
        <taxon>Alveolata</taxon>
        <taxon>Dinophyceae</taxon>
        <taxon>Suessiales</taxon>
        <taxon>Symbiodiniaceae</taxon>
        <taxon>Durusdinium</taxon>
    </lineage>
</organism>
<feature type="compositionally biased region" description="Basic and acidic residues" evidence="1">
    <location>
        <begin position="236"/>
        <end position="257"/>
    </location>
</feature>
<dbReference type="Proteomes" id="UP001642484">
    <property type="component" value="Unassembled WGS sequence"/>
</dbReference>
<dbReference type="EMBL" id="CAXAMN010023084">
    <property type="protein sequence ID" value="CAK9075104.1"/>
    <property type="molecule type" value="Genomic_DNA"/>
</dbReference>
<gene>
    <name evidence="3" type="ORF">CCMP2556_LOCUS36988</name>
</gene>
<feature type="transmembrane region" description="Helical" evidence="2">
    <location>
        <begin position="74"/>
        <end position="92"/>
    </location>
</feature>
<evidence type="ECO:0008006" key="5">
    <source>
        <dbReference type="Google" id="ProtNLM"/>
    </source>
</evidence>
<evidence type="ECO:0000256" key="2">
    <source>
        <dbReference type="SAM" id="Phobius"/>
    </source>
</evidence>
<dbReference type="SUPFAM" id="SSF103473">
    <property type="entry name" value="MFS general substrate transporter"/>
    <property type="match status" value="1"/>
</dbReference>
<protein>
    <recommendedName>
        <fullName evidence="5">Solute carrier family 40 protein</fullName>
    </recommendedName>
</protein>
<feature type="transmembrane region" description="Helical" evidence="2">
    <location>
        <begin position="164"/>
        <end position="185"/>
    </location>
</feature>
<comment type="caution">
    <text evidence="3">The sequence shown here is derived from an EMBL/GenBank/DDBJ whole genome shotgun (WGS) entry which is preliminary data.</text>
</comment>
<keyword evidence="2" id="KW-0812">Transmembrane</keyword>
<sequence>MASVAWAEEVEDLSPEARDRYISQVQEEMEDEDDGLDWSWRYVALCVLLPCLNGCANGFAWAAVGLYFRSMQWPLWHCGLAGASGFVLRWLCQQLQLRVGLWVTLPLSMCHLSAAILAIVYSDQEWAIMGQMICLHGFDPTMCIEGVVYDAFRCRGERISSQATSTALSIMALMAALASTAGGLIYDYFNWQGMAVFHTSTQSLILLILLIHPTCRRSFMEVFFRKKAKSSKKLRSRTEATENERGKQKEGASHADGDVEESVFPLELGDSQSKCLGQIGVGEKSQALQSQHWLVLQERYWYPLMLSFLGMYLVLMRSCGHARETAMRESTEHTDDRNWLLLLLVDTVLPLDVLEREHWLKWRLLTLHVRLVMVLLILNHQVEYQIVQWLARLLAVALEAKEAWVEVALHWAELPTALLCHLSIEDLCLVLRNHKALYIERNIKSSALAGFEAWWNLLRVRFTCQAELSPNHFQWQPTPGAEREIY</sequence>
<dbReference type="InterPro" id="IPR036259">
    <property type="entry name" value="MFS_trans_sf"/>
</dbReference>
<evidence type="ECO:0000256" key="1">
    <source>
        <dbReference type="SAM" id="MobiDB-lite"/>
    </source>
</evidence>
<accession>A0ABP0PH03</accession>
<evidence type="ECO:0000313" key="4">
    <source>
        <dbReference type="Proteomes" id="UP001642484"/>
    </source>
</evidence>
<keyword evidence="2" id="KW-1133">Transmembrane helix</keyword>
<reference evidence="3 4" key="1">
    <citation type="submission" date="2024-02" db="EMBL/GenBank/DDBJ databases">
        <authorList>
            <person name="Chen Y."/>
            <person name="Shah S."/>
            <person name="Dougan E. K."/>
            <person name="Thang M."/>
            <person name="Chan C."/>
        </authorList>
    </citation>
    <scope>NUCLEOTIDE SEQUENCE [LARGE SCALE GENOMIC DNA]</scope>
</reference>
<evidence type="ECO:0000313" key="3">
    <source>
        <dbReference type="EMBL" id="CAK9075104.1"/>
    </source>
</evidence>